<gene>
    <name evidence="2" type="ORF">A2Z10_00560</name>
</gene>
<evidence type="ECO:0000313" key="3">
    <source>
        <dbReference type="Proteomes" id="UP000176639"/>
    </source>
</evidence>
<evidence type="ECO:0000256" key="1">
    <source>
        <dbReference type="SAM" id="Phobius"/>
    </source>
</evidence>
<accession>A0A1F5AYS2</accession>
<keyword evidence="1" id="KW-0812">Transmembrane</keyword>
<protein>
    <submittedName>
        <fullName evidence="2">Uncharacterized protein</fullName>
    </submittedName>
</protein>
<proteinExistence type="predicted"/>
<name>A0A1F5AYS2_9BACT</name>
<keyword evidence="1" id="KW-0472">Membrane</keyword>
<dbReference type="AlphaFoldDB" id="A0A1F5AYS2"/>
<feature type="transmembrane region" description="Helical" evidence="1">
    <location>
        <begin position="12"/>
        <end position="31"/>
    </location>
</feature>
<reference evidence="2 3" key="1">
    <citation type="journal article" date="2016" name="Nat. Commun.">
        <title>Thousands of microbial genomes shed light on interconnected biogeochemical processes in an aquifer system.</title>
        <authorList>
            <person name="Anantharaman K."/>
            <person name="Brown C.T."/>
            <person name="Hug L.A."/>
            <person name="Sharon I."/>
            <person name="Castelle C.J."/>
            <person name="Probst A.J."/>
            <person name="Thomas B.C."/>
            <person name="Singh A."/>
            <person name="Wilkins M.J."/>
            <person name="Karaoz U."/>
            <person name="Brodie E.L."/>
            <person name="Williams K.H."/>
            <person name="Hubbard S.S."/>
            <person name="Banfield J.F."/>
        </authorList>
    </citation>
    <scope>NUCLEOTIDE SEQUENCE [LARGE SCALE GENOMIC DNA]</scope>
</reference>
<dbReference type="EMBL" id="MEYI01000036">
    <property type="protein sequence ID" value="OGD23531.1"/>
    <property type="molecule type" value="Genomic_DNA"/>
</dbReference>
<sequence>MGLSHTQNHKNRIYFALGGIFFILLCSSFLISSLSYAQEIPDVDVMGQAAALGFDDLSAPAVDLNVSSSGTPGSTAIIKAQTTNIDDYTSFFDWYLDDQPMLLVSGRAKTDFSFQTSKPFHVVRVVVSAEGKRITENTVSVSSFAVSLLWNTNTFVPADYEGKPLPSVGSRITVTAFPDIRGEAPEGLLYTWYLDAESQVRNILAEQEFSFIASKNTSFISVIVEVSNLSQSIMVSKAIVIPLAKPMVIISPPRSLSFIPGGKAAINARPFYFHIASMHDLSYEWFFGGKSIMGVPPNPNELTLIIPQDSKNGTQYLRIEARSNIILGENAYNNLEIIIL</sequence>
<evidence type="ECO:0000313" key="2">
    <source>
        <dbReference type="EMBL" id="OGD23531.1"/>
    </source>
</evidence>
<organism evidence="2 3">
    <name type="scientific">Candidatus Azambacteria bacterium RBG_16_47_10</name>
    <dbReference type="NCBI Taxonomy" id="1797292"/>
    <lineage>
        <taxon>Bacteria</taxon>
        <taxon>Candidatus Azamiibacteriota</taxon>
    </lineage>
</organism>
<dbReference type="Proteomes" id="UP000176639">
    <property type="component" value="Unassembled WGS sequence"/>
</dbReference>
<comment type="caution">
    <text evidence="2">The sequence shown here is derived from an EMBL/GenBank/DDBJ whole genome shotgun (WGS) entry which is preliminary data.</text>
</comment>
<keyword evidence="1" id="KW-1133">Transmembrane helix</keyword>